<comment type="caution">
    <text evidence="1">The sequence shown here is derived from an EMBL/GenBank/DDBJ whole genome shotgun (WGS) entry which is preliminary data.</text>
</comment>
<dbReference type="EMBL" id="JANTHZ010000015">
    <property type="protein sequence ID" value="MCS0497836.1"/>
    <property type="molecule type" value="Genomic_DNA"/>
</dbReference>
<reference evidence="1" key="1">
    <citation type="submission" date="2022-08" db="EMBL/GenBank/DDBJ databases">
        <authorList>
            <person name="Li F."/>
        </authorList>
    </citation>
    <scope>NUCLEOTIDE SEQUENCE</scope>
    <source>
        <strain evidence="1">MQZ15Z-1</strain>
    </source>
</reference>
<organism evidence="1 2">
    <name type="scientific">Ancylobacter mangrovi</name>
    <dbReference type="NCBI Taxonomy" id="2972472"/>
    <lineage>
        <taxon>Bacteria</taxon>
        <taxon>Pseudomonadati</taxon>
        <taxon>Pseudomonadota</taxon>
        <taxon>Alphaproteobacteria</taxon>
        <taxon>Hyphomicrobiales</taxon>
        <taxon>Xanthobacteraceae</taxon>
        <taxon>Ancylobacter</taxon>
    </lineage>
</organism>
<sequence>MPSEQPPAEREPIAISEADVDEAIAACDGDLRATIKALLIGQQYLEVALEMARQEASWGYIRGRPSRRVGDAAQG</sequence>
<name>A0A9X2PIQ8_9HYPH</name>
<proteinExistence type="predicted"/>
<gene>
    <name evidence="1" type="ORF">NVS89_22350</name>
</gene>
<dbReference type="AlphaFoldDB" id="A0A9X2PIQ8"/>
<accession>A0A9X2PIQ8</accession>
<dbReference type="RefSeq" id="WP_258734992.1">
    <property type="nucleotide sequence ID" value="NZ_JANTHZ010000015.1"/>
</dbReference>
<protein>
    <submittedName>
        <fullName evidence="1">Uncharacterized protein</fullName>
    </submittedName>
</protein>
<evidence type="ECO:0000313" key="1">
    <source>
        <dbReference type="EMBL" id="MCS0497836.1"/>
    </source>
</evidence>
<dbReference type="Proteomes" id="UP001151088">
    <property type="component" value="Unassembled WGS sequence"/>
</dbReference>
<keyword evidence="2" id="KW-1185">Reference proteome</keyword>
<evidence type="ECO:0000313" key="2">
    <source>
        <dbReference type="Proteomes" id="UP001151088"/>
    </source>
</evidence>